<name>A0A419SIR7_9BACL</name>
<comment type="caution">
    <text evidence="1">The sequence shown here is derived from an EMBL/GenBank/DDBJ whole genome shotgun (WGS) entry which is preliminary data.</text>
</comment>
<dbReference type="OrthoDB" id="2679972at2"/>
<dbReference type="Proteomes" id="UP000284219">
    <property type="component" value="Unassembled WGS sequence"/>
</dbReference>
<protein>
    <submittedName>
        <fullName evidence="1">Uncharacterized protein</fullName>
    </submittedName>
</protein>
<evidence type="ECO:0000313" key="1">
    <source>
        <dbReference type="EMBL" id="RKD23850.1"/>
    </source>
</evidence>
<accession>A0A419SIR7</accession>
<keyword evidence="2" id="KW-1185">Reference proteome</keyword>
<proteinExistence type="predicted"/>
<dbReference type="EMBL" id="MCHY01000008">
    <property type="protein sequence ID" value="RKD23850.1"/>
    <property type="molecule type" value="Genomic_DNA"/>
</dbReference>
<dbReference type="RefSeq" id="WP_120189078.1">
    <property type="nucleotide sequence ID" value="NZ_MCHY01000008.1"/>
</dbReference>
<reference evidence="1 2" key="1">
    <citation type="submission" date="2016-08" db="EMBL/GenBank/DDBJ databases">
        <title>Novel Firmicute Genomes.</title>
        <authorList>
            <person name="Poppleton D.I."/>
            <person name="Gribaldo S."/>
        </authorList>
    </citation>
    <scope>NUCLEOTIDE SEQUENCE [LARGE SCALE GENOMIC DNA]</scope>
    <source>
        <strain evidence="1 2">RAOx-1</strain>
    </source>
</reference>
<evidence type="ECO:0000313" key="2">
    <source>
        <dbReference type="Proteomes" id="UP000284219"/>
    </source>
</evidence>
<organism evidence="1 2">
    <name type="scientific">Ammoniphilus oxalaticus</name>
    <dbReference type="NCBI Taxonomy" id="66863"/>
    <lineage>
        <taxon>Bacteria</taxon>
        <taxon>Bacillati</taxon>
        <taxon>Bacillota</taxon>
        <taxon>Bacilli</taxon>
        <taxon>Bacillales</taxon>
        <taxon>Paenibacillaceae</taxon>
        <taxon>Aneurinibacillus group</taxon>
        <taxon>Ammoniphilus</taxon>
    </lineage>
</organism>
<gene>
    <name evidence="1" type="ORF">BEP19_05315</name>
</gene>
<sequence>MSGSEFREYMKKEANQILSKIKREKNPTKKHLLCENLLEIYEELDIEVASTHSLWAEIEMNYEDFKR</sequence>
<dbReference type="AlphaFoldDB" id="A0A419SIR7"/>